<evidence type="ECO:0000259" key="1">
    <source>
        <dbReference type="Pfam" id="PF07035"/>
    </source>
</evidence>
<comment type="caution">
    <text evidence="3">The sequence shown here is derived from an EMBL/GenBank/DDBJ whole genome shotgun (WGS) entry which is preliminary data.</text>
</comment>
<dbReference type="VEuPathDB" id="VectorBase:LDEU003423"/>
<dbReference type="InterPro" id="IPR049040">
    <property type="entry name" value="RMC1_N"/>
</dbReference>
<dbReference type="GO" id="GO:0005765">
    <property type="term" value="C:lysosomal membrane"/>
    <property type="evidence" value="ECO:0007669"/>
    <property type="project" value="TreeGrafter"/>
</dbReference>
<accession>A0A443SM49</accession>
<dbReference type="PANTHER" id="PTHR12897:SF4">
    <property type="entry name" value="REGULATOR OF MON1-CCZ1 COMPLEX"/>
    <property type="match status" value="1"/>
</dbReference>
<dbReference type="PANTHER" id="PTHR12897">
    <property type="entry name" value="COLON CANCER-ASSOCIATED PROTEIN MIC1"/>
    <property type="match status" value="1"/>
</dbReference>
<dbReference type="InterPro" id="IPR009755">
    <property type="entry name" value="RMC1_C"/>
</dbReference>
<dbReference type="Pfam" id="PF21029">
    <property type="entry name" value="RMC1_N"/>
    <property type="match status" value="1"/>
</dbReference>
<proteinExistence type="predicted"/>
<dbReference type="GO" id="GO:0035658">
    <property type="term" value="C:Mon1-Ccz1 complex"/>
    <property type="evidence" value="ECO:0007669"/>
    <property type="project" value="InterPro"/>
</dbReference>
<evidence type="ECO:0000313" key="3">
    <source>
        <dbReference type="EMBL" id="RWS28618.1"/>
    </source>
</evidence>
<keyword evidence="4" id="KW-1185">Reference proteome</keyword>
<dbReference type="OrthoDB" id="26384at2759"/>
<dbReference type="STRING" id="299467.A0A443SM49"/>
<dbReference type="Proteomes" id="UP000288716">
    <property type="component" value="Unassembled WGS sequence"/>
</dbReference>
<feature type="domain" description="Mic1" evidence="1">
    <location>
        <begin position="380"/>
        <end position="617"/>
    </location>
</feature>
<protein>
    <submittedName>
        <fullName evidence="3">Uncharacterized protein</fullName>
    </submittedName>
</protein>
<evidence type="ECO:0000259" key="2">
    <source>
        <dbReference type="Pfam" id="PF21029"/>
    </source>
</evidence>
<sequence>MGDCDDSHVLQLDEQFVTFEAVSRRNAVFFDDANKQLFIVKSGGFDGVQVKGPHVENTLNFRLEDKNDVISIKFSVNFEILAVQRSQNVVNFVTFKNGAPVSEFSQSSRGKNSKVIGFVWTSASEIVFICNSGVEYFHISSETQTVKHLKSYSVSINWFIWQPISSVLLLSIGNLGNILQEFHFKASSMVKVNKFEILLANKPSPPKLCLFERDVALVSLYGKTCLLVLKHESLRQSKGAHIAVYTLSKDMPPQVEHVLELQLTGRFAMNIVDDLIAVHHQTSQTSLLFDVRFPGARKEGSICYHSPVIPPYSIKPFKIDEKLSCELCTHFLDSTNWVVFQPNIIIDAKLGYMWLLQINLLPLCRMMSNDSLLFDFLLLRSNSKPVILNICRDIVGKKMFDGSSNVLGKIAFLFKKLNTLYKEAMTTNNSDGICTKSCTVVDQTDMLSSIFCIFEEQTTELNDDFVAAVLFEYINSLVSLQIAVQYFIYELLINVLIRSNRFYQLHQFLQYHVFSDSKPLACLLLSLHPKYPHAIQLSLDMFKRLSVAHEDIVDIFLSQFEVIRALRYVQRHGNVDNISARKFLEFALNSGDSRVFYSIFKFFEERNLRLRGSPSFVRGEHCEMFVEHFQKLFGGENHTESNDCPIPS</sequence>
<name>A0A443SM49_9ACAR</name>
<evidence type="ECO:0000313" key="4">
    <source>
        <dbReference type="Proteomes" id="UP000288716"/>
    </source>
</evidence>
<dbReference type="InterPro" id="IPR040371">
    <property type="entry name" value="RMC1"/>
</dbReference>
<gene>
    <name evidence="3" type="ORF">B4U80_07231</name>
</gene>
<organism evidence="3 4">
    <name type="scientific">Leptotrombidium deliense</name>
    <dbReference type="NCBI Taxonomy" id="299467"/>
    <lineage>
        <taxon>Eukaryota</taxon>
        <taxon>Metazoa</taxon>
        <taxon>Ecdysozoa</taxon>
        <taxon>Arthropoda</taxon>
        <taxon>Chelicerata</taxon>
        <taxon>Arachnida</taxon>
        <taxon>Acari</taxon>
        <taxon>Acariformes</taxon>
        <taxon>Trombidiformes</taxon>
        <taxon>Prostigmata</taxon>
        <taxon>Anystina</taxon>
        <taxon>Parasitengona</taxon>
        <taxon>Trombiculoidea</taxon>
        <taxon>Trombiculidae</taxon>
        <taxon>Leptotrombidium</taxon>
    </lineage>
</organism>
<dbReference type="AlphaFoldDB" id="A0A443SM49"/>
<dbReference type="GO" id="GO:0031902">
    <property type="term" value="C:late endosome membrane"/>
    <property type="evidence" value="ECO:0007669"/>
    <property type="project" value="TreeGrafter"/>
</dbReference>
<dbReference type="EMBL" id="NCKV01001288">
    <property type="protein sequence ID" value="RWS28618.1"/>
    <property type="molecule type" value="Genomic_DNA"/>
</dbReference>
<reference evidence="3 4" key="1">
    <citation type="journal article" date="2018" name="Gigascience">
        <title>Genomes of trombidid mites reveal novel predicted allergens and laterally-transferred genes associated with secondary metabolism.</title>
        <authorList>
            <person name="Dong X."/>
            <person name="Chaisiri K."/>
            <person name="Xia D."/>
            <person name="Armstrong S.D."/>
            <person name="Fang Y."/>
            <person name="Donnelly M.J."/>
            <person name="Kadowaki T."/>
            <person name="McGarry J.W."/>
            <person name="Darby A.C."/>
            <person name="Makepeace B.L."/>
        </authorList>
    </citation>
    <scope>NUCLEOTIDE SEQUENCE [LARGE SCALE GENOMIC DNA]</scope>
    <source>
        <strain evidence="3">UoL-UT</strain>
    </source>
</reference>
<dbReference type="Pfam" id="PF07035">
    <property type="entry name" value="RMC1_C"/>
    <property type="match status" value="1"/>
</dbReference>
<dbReference type="GO" id="GO:0010506">
    <property type="term" value="P:regulation of autophagy"/>
    <property type="evidence" value="ECO:0007669"/>
    <property type="project" value="InterPro"/>
</dbReference>
<feature type="domain" description="Regulator of MON1-CCZ1 complex N-terminal" evidence="2">
    <location>
        <begin position="28"/>
        <end position="145"/>
    </location>
</feature>